<dbReference type="PANTHER" id="PTHR10889:SF1">
    <property type="entry name" value="DEOXYRIBOSE-PHOSPHATE ALDOLASE"/>
    <property type="match status" value="1"/>
</dbReference>
<name>A0ABV6J3C6_9BACL</name>
<comment type="similarity">
    <text evidence="1 6">Belongs to the DeoC/FbaB aldolase family. DeoC type 1 subfamily.</text>
</comment>
<evidence type="ECO:0000256" key="6">
    <source>
        <dbReference type="HAMAP-Rule" id="MF_00114"/>
    </source>
</evidence>
<feature type="active site" description="Proton donor/acceptor" evidence="6">
    <location>
        <position position="97"/>
    </location>
</feature>
<proteinExistence type="inferred from homology"/>
<reference evidence="7 8" key="1">
    <citation type="submission" date="2024-09" db="EMBL/GenBank/DDBJ databases">
        <authorList>
            <person name="Sun Q."/>
            <person name="Mori K."/>
        </authorList>
    </citation>
    <scope>NUCLEOTIDE SEQUENCE [LARGE SCALE GENOMIC DNA]</scope>
    <source>
        <strain evidence="7 8">CCM 4839</strain>
    </source>
</reference>
<organism evidence="7 8">
    <name type="scientific">Paenibacillus mendelii</name>
    <dbReference type="NCBI Taxonomy" id="206163"/>
    <lineage>
        <taxon>Bacteria</taxon>
        <taxon>Bacillati</taxon>
        <taxon>Bacillota</taxon>
        <taxon>Bacilli</taxon>
        <taxon>Bacillales</taxon>
        <taxon>Paenibacillaceae</taxon>
        <taxon>Paenibacillus</taxon>
    </lineage>
</organism>
<dbReference type="SUPFAM" id="SSF51569">
    <property type="entry name" value="Aldolase"/>
    <property type="match status" value="1"/>
</dbReference>
<feature type="active site" description="Schiff-base intermediate with acetaldehyde" evidence="6">
    <location>
        <position position="160"/>
    </location>
</feature>
<gene>
    <name evidence="6 7" type="primary">deoC</name>
    <name evidence="7" type="ORF">ACFFJ8_02815</name>
</gene>
<dbReference type="Gene3D" id="3.20.20.70">
    <property type="entry name" value="Aldolase class I"/>
    <property type="match status" value="1"/>
</dbReference>
<evidence type="ECO:0000313" key="8">
    <source>
        <dbReference type="Proteomes" id="UP001589818"/>
    </source>
</evidence>
<dbReference type="InterPro" id="IPR002915">
    <property type="entry name" value="DeoC/FbaB/LacD_aldolase"/>
</dbReference>
<keyword evidence="3 6" id="KW-0456">Lyase</keyword>
<dbReference type="InterPro" id="IPR028581">
    <property type="entry name" value="DeoC_typeI"/>
</dbReference>
<keyword evidence="2 6" id="KW-0963">Cytoplasm</keyword>
<evidence type="ECO:0000256" key="1">
    <source>
        <dbReference type="ARBA" id="ARBA00010936"/>
    </source>
</evidence>
<keyword evidence="8" id="KW-1185">Reference proteome</keyword>
<dbReference type="RefSeq" id="WP_204819194.1">
    <property type="nucleotide sequence ID" value="NZ_JANHOF010000003.1"/>
</dbReference>
<comment type="caution">
    <text evidence="7">The sequence shown here is derived from an EMBL/GenBank/DDBJ whole genome shotgun (WGS) entry which is preliminary data.</text>
</comment>
<dbReference type="HAMAP" id="MF_00114">
    <property type="entry name" value="DeoC_type1"/>
    <property type="match status" value="1"/>
</dbReference>
<dbReference type="NCBIfam" id="TIGR00126">
    <property type="entry name" value="deoC"/>
    <property type="match status" value="1"/>
</dbReference>
<dbReference type="CDD" id="cd00959">
    <property type="entry name" value="DeoC"/>
    <property type="match status" value="1"/>
</dbReference>
<dbReference type="EC" id="4.1.2.4" evidence="6"/>
<evidence type="ECO:0000256" key="3">
    <source>
        <dbReference type="ARBA" id="ARBA00023239"/>
    </source>
</evidence>
<dbReference type="InterPro" id="IPR013785">
    <property type="entry name" value="Aldolase_TIM"/>
</dbReference>
<feature type="active site" description="Proton donor/acceptor" evidence="6">
    <location>
        <position position="189"/>
    </location>
</feature>
<dbReference type="PIRSF" id="PIRSF001357">
    <property type="entry name" value="DeoC"/>
    <property type="match status" value="1"/>
</dbReference>
<dbReference type="Pfam" id="PF01791">
    <property type="entry name" value="DeoC"/>
    <property type="match status" value="1"/>
</dbReference>
<evidence type="ECO:0000256" key="4">
    <source>
        <dbReference type="ARBA" id="ARBA00023270"/>
    </source>
</evidence>
<sequence>MEHVRLTGPEIARIIDHTLLKPSSTRDQIIQLCKEAVEHRFATVCVNPYWVPVAYGLLKGTEVGITTVIGFPLGSTTTNAKVAEARDSIANGATEIDMVINLGALKSGELDAVELDIHAVVQACKGKAFVKVILETGYLTDEEKSAACLISKRAGADFVKTCTGFGPGEASVHDIALMRETVGPDMGVKASAGIRDKSTAEKMIAAGADRLGTSSSIAIITNGTGEGY</sequence>
<evidence type="ECO:0000313" key="7">
    <source>
        <dbReference type="EMBL" id="MFC0390302.1"/>
    </source>
</evidence>
<evidence type="ECO:0000256" key="5">
    <source>
        <dbReference type="ARBA" id="ARBA00048791"/>
    </source>
</evidence>
<dbReference type="Proteomes" id="UP001589818">
    <property type="component" value="Unassembled WGS sequence"/>
</dbReference>
<dbReference type="SMART" id="SM01133">
    <property type="entry name" value="DeoC"/>
    <property type="match status" value="1"/>
</dbReference>
<protein>
    <recommendedName>
        <fullName evidence="6">Deoxyribose-phosphate aldolase</fullName>
        <shortName evidence="6">DERA</shortName>
        <ecNumber evidence="6">4.1.2.4</ecNumber>
    </recommendedName>
    <alternativeName>
        <fullName evidence="6">2-deoxy-D-ribose 5-phosphate aldolase</fullName>
    </alternativeName>
    <alternativeName>
        <fullName evidence="6">Phosphodeoxyriboaldolase</fullName>
        <shortName evidence="6">Deoxyriboaldolase</shortName>
    </alternativeName>
</protein>
<dbReference type="GO" id="GO:0004139">
    <property type="term" value="F:deoxyribose-phosphate aldolase activity"/>
    <property type="evidence" value="ECO:0007669"/>
    <property type="project" value="UniProtKB-EC"/>
</dbReference>
<evidence type="ECO:0000256" key="2">
    <source>
        <dbReference type="ARBA" id="ARBA00022490"/>
    </source>
</evidence>
<comment type="function">
    <text evidence="6">Catalyzes a reversible aldol reaction between acetaldehyde and D-glyceraldehyde 3-phosphate to generate 2-deoxy-D-ribose 5-phosphate.</text>
</comment>
<comment type="catalytic activity">
    <reaction evidence="5 6">
        <text>2-deoxy-D-ribose 5-phosphate = D-glyceraldehyde 3-phosphate + acetaldehyde</text>
        <dbReference type="Rhea" id="RHEA:12821"/>
        <dbReference type="ChEBI" id="CHEBI:15343"/>
        <dbReference type="ChEBI" id="CHEBI:59776"/>
        <dbReference type="ChEBI" id="CHEBI:62877"/>
        <dbReference type="EC" id="4.1.2.4"/>
    </reaction>
</comment>
<comment type="subcellular location">
    <subcellularLocation>
        <location evidence="6">Cytoplasm</location>
    </subcellularLocation>
</comment>
<dbReference type="PANTHER" id="PTHR10889">
    <property type="entry name" value="DEOXYRIBOSE-PHOSPHATE ALDOLASE"/>
    <property type="match status" value="1"/>
</dbReference>
<comment type="pathway">
    <text evidence="6">Carbohydrate degradation; 2-deoxy-D-ribose 1-phosphate degradation; D-glyceraldehyde 3-phosphate and acetaldehyde from 2-deoxy-alpha-D-ribose 1-phosphate: step 2/2.</text>
</comment>
<keyword evidence="4 6" id="KW-0704">Schiff base</keyword>
<dbReference type="InterPro" id="IPR011343">
    <property type="entry name" value="DeoC"/>
</dbReference>
<accession>A0ABV6J3C6</accession>
<dbReference type="EMBL" id="JBHLVF010000006">
    <property type="protein sequence ID" value="MFC0390302.1"/>
    <property type="molecule type" value="Genomic_DNA"/>
</dbReference>